<dbReference type="GO" id="GO:0052689">
    <property type="term" value="F:carboxylic ester hydrolase activity"/>
    <property type="evidence" value="ECO:0007669"/>
    <property type="project" value="TreeGrafter"/>
</dbReference>
<dbReference type="SUPFAM" id="SSF53474">
    <property type="entry name" value="alpha/beta-Hydrolases"/>
    <property type="match status" value="2"/>
</dbReference>
<dbReference type="PANTHER" id="PTHR43265">
    <property type="entry name" value="ESTERASE ESTD"/>
    <property type="match status" value="1"/>
</dbReference>
<dbReference type="InterPro" id="IPR029058">
    <property type="entry name" value="AB_hydrolase_fold"/>
</dbReference>
<keyword evidence="3" id="KW-1185">Reference proteome</keyword>
<name>A0A7Z7IGA9_9BURK</name>
<reference evidence="2 3" key="1">
    <citation type="submission" date="2017-09" db="EMBL/GenBank/DDBJ databases">
        <authorList>
            <person name="Varghese N."/>
            <person name="Submissions S."/>
        </authorList>
    </citation>
    <scope>NUCLEOTIDE SEQUENCE [LARGE SCALE GENOMIC DNA]</scope>
    <source>
        <strain evidence="2 3">OK806</strain>
    </source>
</reference>
<dbReference type="EMBL" id="OCSU01000003">
    <property type="protein sequence ID" value="SOE88712.1"/>
    <property type="molecule type" value="Genomic_DNA"/>
</dbReference>
<feature type="domain" description="Serine aminopeptidase S33" evidence="1">
    <location>
        <begin position="38"/>
        <end position="153"/>
    </location>
</feature>
<evidence type="ECO:0000313" key="3">
    <source>
        <dbReference type="Proteomes" id="UP000219522"/>
    </source>
</evidence>
<keyword evidence="2" id="KW-0378">Hydrolase</keyword>
<dbReference type="GO" id="GO:0004177">
    <property type="term" value="F:aminopeptidase activity"/>
    <property type="evidence" value="ECO:0007669"/>
    <property type="project" value="UniProtKB-KW"/>
</dbReference>
<organism evidence="2 3">
    <name type="scientific">Caballeronia arationis</name>
    <dbReference type="NCBI Taxonomy" id="1777142"/>
    <lineage>
        <taxon>Bacteria</taxon>
        <taxon>Pseudomonadati</taxon>
        <taxon>Pseudomonadota</taxon>
        <taxon>Betaproteobacteria</taxon>
        <taxon>Burkholderiales</taxon>
        <taxon>Burkholderiaceae</taxon>
        <taxon>Caballeronia</taxon>
    </lineage>
</organism>
<dbReference type="Gene3D" id="3.40.50.1820">
    <property type="entry name" value="alpha/beta hydrolase"/>
    <property type="match status" value="2"/>
</dbReference>
<dbReference type="InterPro" id="IPR053145">
    <property type="entry name" value="AB_hydrolase_Est10"/>
</dbReference>
<evidence type="ECO:0000259" key="1">
    <source>
        <dbReference type="Pfam" id="PF12146"/>
    </source>
</evidence>
<comment type="caution">
    <text evidence="2">The sequence shown here is derived from an EMBL/GenBank/DDBJ whole genome shotgun (WGS) entry which is preliminary data.</text>
</comment>
<keyword evidence="2" id="KW-0645">Protease</keyword>
<gene>
    <name evidence="2" type="ORF">SAMN05446927_7334</name>
</gene>
<accession>A0A7Z7IGA9</accession>
<dbReference type="Pfam" id="PF12146">
    <property type="entry name" value="Hydrolase_4"/>
    <property type="match status" value="1"/>
</dbReference>
<keyword evidence="2" id="KW-0031">Aminopeptidase</keyword>
<dbReference type="PANTHER" id="PTHR43265:SF1">
    <property type="entry name" value="ESTERASE ESTD"/>
    <property type="match status" value="1"/>
</dbReference>
<dbReference type="InterPro" id="IPR022742">
    <property type="entry name" value="Hydrolase_4"/>
</dbReference>
<proteinExistence type="predicted"/>
<dbReference type="Proteomes" id="UP000219522">
    <property type="component" value="Unassembled WGS sequence"/>
</dbReference>
<evidence type="ECO:0000313" key="2">
    <source>
        <dbReference type="EMBL" id="SOE88712.1"/>
    </source>
</evidence>
<dbReference type="RefSeq" id="WP_062635407.1">
    <property type="nucleotide sequence ID" value="NZ_FCOG02000015.1"/>
</dbReference>
<sequence length="600" mass="64911">MKPIVFGGRFGWLHEGSGDRGVILCNTLGHESVWTRNGMRHMAEELAARGIWALRFDYIGTGDSAGADGSADQFESAVFDIETAIEWFRQETGVAHVTLCGLRVGAALALSAARHRPVDDIVLLAPVISGRAYLRELTMVRKTWFDQLSAPLQAAQPASGPLNVLGQIYSDELKVSLETFDAAAMMHGAACRPAARVLIAHARAAASESLRSALIAHDVSVEYRSFDEFTAFAQESVLSELPANTFASVVEWMSQGSARDAQMPPRSGSWSGDLLIETPEAVERPVLIEDHQLFGILCEPRTVLARNSVLLIANTSASSHVGDSRLSVRIARELARRGIASLRYDARGRGDSPPEEGDMKPGKPFTHIYAPCATEDTADAARWLAAKGFRNIVSFGICSGAYHALRAAIVEPALTGVVTVNIPTFTMPRQTSLDRTRDAARNSLAGYAISVFDPAKWKRVFRGERSIMPIVKFIASNLTTRVRTRVVDALGLDRRQSASKEVPAEPGAMLHALDAKGVRTVLVYGAYDSSMDMLAAHFGKHGKRLSRYGSVRVAVFDDIDHALFNGESSAKVIALCDTLLREMSVTSKDAPVPNGAPAIS</sequence>
<dbReference type="AlphaFoldDB" id="A0A7Z7IGA9"/>
<protein>
    <submittedName>
        <fullName evidence="2">Serine aminopeptidase, S33</fullName>
    </submittedName>
</protein>